<evidence type="ECO:0000256" key="1">
    <source>
        <dbReference type="SAM" id="Phobius"/>
    </source>
</evidence>
<keyword evidence="1" id="KW-1133">Transmembrane helix</keyword>
<proteinExistence type="predicted"/>
<protein>
    <submittedName>
        <fullName evidence="2">DUF2269 family protein</fullName>
    </submittedName>
</protein>
<dbReference type="InterPro" id="IPR018729">
    <property type="entry name" value="DUF2269_transmembrane"/>
</dbReference>
<feature type="transmembrane region" description="Helical" evidence="1">
    <location>
        <begin position="80"/>
        <end position="99"/>
    </location>
</feature>
<dbReference type="Pfam" id="PF10027">
    <property type="entry name" value="DUF2269"/>
    <property type="match status" value="1"/>
</dbReference>
<keyword evidence="1" id="KW-0472">Membrane</keyword>
<feature type="transmembrane region" description="Helical" evidence="1">
    <location>
        <begin position="6"/>
        <end position="28"/>
    </location>
</feature>
<comment type="caution">
    <text evidence="2">The sequence shown here is derived from an EMBL/GenBank/DDBJ whole genome shotgun (WGS) entry which is preliminary data.</text>
</comment>
<feature type="transmembrane region" description="Helical" evidence="1">
    <location>
        <begin position="120"/>
        <end position="139"/>
    </location>
</feature>
<reference evidence="2 3" key="1">
    <citation type="submission" date="2021-05" db="EMBL/GenBank/DDBJ databases">
        <title>Novel Bacillus species.</title>
        <authorList>
            <person name="Liu G."/>
        </authorList>
    </citation>
    <scope>NUCLEOTIDE SEQUENCE [LARGE SCALE GENOMIC DNA]</scope>
    <source>
        <strain evidence="2 3">FJAT-49705</strain>
    </source>
</reference>
<keyword evidence="1" id="KW-0812">Transmembrane</keyword>
<sequence>MDFYHLILYIHVGSAILSIGPFVVLIPIAKKLHEAEHEVQRAYLNIFRSSVRLVKHAGHVLVVSGALLIAMGHWTWKTSWIIATLAVMFGSVFFLARAFTPTIRKFHEPGQDQTQLIKKLSWSTWLYLILLMVMLWFMVVKPVLW</sequence>
<accession>A0ABS5NYH1</accession>
<evidence type="ECO:0000313" key="3">
    <source>
        <dbReference type="Proteomes" id="UP000681027"/>
    </source>
</evidence>
<name>A0ABS5NYH1_9BACI</name>
<gene>
    <name evidence="2" type="ORF">KHA94_17310</name>
</gene>
<evidence type="ECO:0000313" key="2">
    <source>
        <dbReference type="EMBL" id="MBS4191929.1"/>
    </source>
</evidence>
<organism evidence="2 3">
    <name type="scientific">Cytobacillus citreus</name>
    <dbReference type="NCBI Taxonomy" id="2833586"/>
    <lineage>
        <taxon>Bacteria</taxon>
        <taxon>Bacillati</taxon>
        <taxon>Bacillota</taxon>
        <taxon>Bacilli</taxon>
        <taxon>Bacillales</taxon>
        <taxon>Bacillaceae</taxon>
        <taxon>Cytobacillus</taxon>
    </lineage>
</organism>
<dbReference type="Proteomes" id="UP000681027">
    <property type="component" value="Unassembled WGS sequence"/>
</dbReference>
<keyword evidence="3" id="KW-1185">Reference proteome</keyword>
<dbReference type="RefSeq" id="WP_213103393.1">
    <property type="nucleotide sequence ID" value="NZ_JAGYPM010000004.1"/>
</dbReference>
<dbReference type="EMBL" id="JAGYPM010000004">
    <property type="protein sequence ID" value="MBS4191929.1"/>
    <property type="molecule type" value="Genomic_DNA"/>
</dbReference>